<sequence>MSIWIVTTGNSDVILKDDKNWGKPEFYQKVRNDLECKEFSQPDRIDKDKKQAGYTAPARVLGRVYENHSNSYDSDLDFPLLNTFREYFKVNNIILERVIVLLTNQENIFEEEQRCYKKSPYWQDTLTLKPILEWFFREKVKNFNLKYDFLELAPTSGQGLDHWNETYKLVANTLENIKYNPSKPVYISHQAGTPAISSAVQFVGLNKFKKVKFVLSNQYYDIKYNQELRAEEVEYSQQSESPEVEYTQQAKQEEVSSINSEYWRGIQIQKAKQLITSGFPGAALKMLDGIERIQPELDKIKIMVNFFNLYSVDKNSSKDFEIDNASQRIVDSLELISFFFNQNNYLQGISLLAAAQETFLKVAIIHETAKISNQYRGVAASKLIRWTCQGLFLINDYEVGNKLKLTKSDNLENTKNQILTLLNFPVAKHTISYYLYNRKNDGALEFTRFGMLEWLRALNSNFKPWAHLGESDLRNQIMHNLRGVEDSDVIEYLLGYPKTKPSVTNVMETYHNHVKTPFLEAIDVLKLPCDRTKLRKRLQEIVDSLV</sequence>
<evidence type="ECO:0000313" key="1">
    <source>
        <dbReference type="EMBL" id="MBD2603387.1"/>
    </source>
</evidence>
<protein>
    <recommendedName>
        <fullName evidence="3">CRISPR-associated protein</fullName>
    </recommendedName>
</protein>
<comment type="caution">
    <text evidence="1">The sequence shown here is derived from an EMBL/GenBank/DDBJ whole genome shotgun (WGS) entry which is preliminary data.</text>
</comment>
<dbReference type="RefSeq" id="WP_029632343.1">
    <property type="nucleotide sequence ID" value="NZ_JACJTA010000003.1"/>
</dbReference>
<keyword evidence="2" id="KW-1185">Reference proteome</keyword>
<accession>A0ABR8GJ37</accession>
<name>A0ABR8GJ37_9CYAN</name>
<organism evidence="1 2">
    <name type="scientific">Scytonema hofmannii FACHB-248</name>
    <dbReference type="NCBI Taxonomy" id="1842502"/>
    <lineage>
        <taxon>Bacteria</taxon>
        <taxon>Bacillati</taxon>
        <taxon>Cyanobacteriota</taxon>
        <taxon>Cyanophyceae</taxon>
        <taxon>Nostocales</taxon>
        <taxon>Scytonemataceae</taxon>
        <taxon>Scytonema</taxon>
    </lineage>
</organism>
<dbReference type="Proteomes" id="UP000660380">
    <property type="component" value="Unassembled WGS sequence"/>
</dbReference>
<reference evidence="1 2" key="1">
    <citation type="journal article" date="2020" name="ISME J.">
        <title>Comparative genomics reveals insights into cyanobacterial evolution and habitat adaptation.</title>
        <authorList>
            <person name="Chen M.Y."/>
            <person name="Teng W.K."/>
            <person name="Zhao L."/>
            <person name="Hu C.X."/>
            <person name="Zhou Y.K."/>
            <person name="Han B.P."/>
            <person name="Song L.R."/>
            <person name="Shu W.S."/>
        </authorList>
    </citation>
    <scope>NUCLEOTIDE SEQUENCE [LARGE SCALE GENOMIC DNA]</scope>
    <source>
        <strain evidence="1 2">FACHB-248</strain>
    </source>
</reference>
<evidence type="ECO:0008006" key="3">
    <source>
        <dbReference type="Google" id="ProtNLM"/>
    </source>
</evidence>
<gene>
    <name evidence="1" type="ORF">H6G81_02290</name>
</gene>
<dbReference type="EMBL" id="JACJTA010000003">
    <property type="protein sequence ID" value="MBD2603387.1"/>
    <property type="molecule type" value="Genomic_DNA"/>
</dbReference>
<evidence type="ECO:0000313" key="2">
    <source>
        <dbReference type="Proteomes" id="UP000660380"/>
    </source>
</evidence>
<proteinExistence type="predicted"/>